<dbReference type="InterPro" id="IPR001789">
    <property type="entry name" value="Sig_transdc_resp-reg_receiver"/>
</dbReference>
<evidence type="ECO:0000259" key="15">
    <source>
        <dbReference type="PROSITE" id="PS50110"/>
    </source>
</evidence>
<dbReference type="Gene3D" id="2.130.10.10">
    <property type="entry name" value="YVTN repeat-like/Quinoprotein amine dehydrogenase"/>
    <property type="match status" value="2"/>
</dbReference>
<dbReference type="SMART" id="SM00342">
    <property type="entry name" value="HTH_ARAC"/>
    <property type="match status" value="1"/>
</dbReference>
<dbReference type="Gene3D" id="3.30.565.10">
    <property type="entry name" value="Histidine kinase-like ATPase, C-terminal domain"/>
    <property type="match status" value="1"/>
</dbReference>
<keyword evidence="5" id="KW-0547">Nucleotide-binding</keyword>
<dbReference type="InterPro" id="IPR018060">
    <property type="entry name" value="HTH_AraC"/>
</dbReference>
<dbReference type="Gene3D" id="1.10.10.60">
    <property type="entry name" value="Homeodomain-like"/>
    <property type="match status" value="2"/>
</dbReference>
<evidence type="ECO:0000256" key="2">
    <source>
        <dbReference type="ARBA" id="ARBA00012438"/>
    </source>
</evidence>
<evidence type="ECO:0000313" key="16">
    <source>
        <dbReference type="EMBL" id="QOD61820.1"/>
    </source>
</evidence>
<dbReference type="CDD" id="cd00082">
    <property type="entry name" value="HisKA"/>
    <property type="match status" value="1"/>
</dbReference>
<dbReference type="Pfam" id="PF02518">
    <property type="entry name" value="HATPase_c"/>
    <property type="match status" value="1"/>
</dbReference>
<dbReference type="Gene3D" id="2.60.40.10">
    <property type="entry name" value="Immunoglobulins"/>
    <property type="match status" value="1"/>
</dbReference>
<feature type="transmembrane region" description="Helical" evidence="12">
    <location>
        <begin position="774"/>
        <end position="796"/>
    </location>
</feature>
<evidence type="ECO:0000256" key="9">
    <source>
        <dbReference type="ARBA" id="ARBA00023015"/>
    </source>
</evidence>
<dbReference type="Proteomes" id="UP000516764">
    <property type="component" value="Chromosome"/>
</dbReference>
<dbReference type="GO" id="GO:0000155">
    <property type="term" value="F:phosphorelay sensor kinase activity"/>
    <property type="evidence" value="ECO:0007669"/>
    <property type="project" value="InterPro"/>
</dbReference>
<reference evidence="16 17" key="1">
    <citation type="journal article" date="2016" name="Int. J. Syst. Evol. Microbiol.">
        <title>Polaribacter haliotis sp. nov., isolated from the gut of abalone Haliotis discus hannai.</title>
        <authorList>
            <person name="Kim Y.O."/>
            <person name="Park I.S."/>
            <person name="Park S."/>
            <person name="Nam B.H."/>
            <person name="Park J.M."/>
            <person name="Kim D.G."/>
            <person name="Yoon J.H."/>
        </authorList>
    </citation>
    <scope>NUCLEOTIDE SEQUENCE [LARGE SCALE GENOMIC DNA]</scope>
    <source>
        <strain evidence="16 17">KCTC 52418</strain>
    </source>
</reference>
<keyword evidence="4" id="KW-0808">Transferase</keyword>
<evidence type="ECO:0000256" key="6">
    <source>
        <dbReference type="ARBA" id="ARBA00022777"/>
    </source>
</evidence>
<dbReference type="PANTHER" id="PTHR43547:SF2">
    <property type="entry name" value="HYBRID SIGNAL TRANSDUCTION HISTIDINE KINASE C"/>
    <property type="match status" value="1"/>
</dbReference>
<keyword evidence="12" id="KW-1133">Transmembrane helix</keyword>
<feature type="domain" description="HTH araC/xylS-type" evidence="13">
    <location>
        <begin position="1225"/>
        <end position="1324"/>
    </location>
</feature>
<dbReference type="InterPro" id="IPR003594">
    <property type="entry name" value="HATPase_dom"/>
</dbReference>
<dbReference type="Pfam" id="PF12833">
    <property type="entry name" value="HTH_18"/>
    <property type="match status" value="1"/>
</dbReference>
<keyword evidence="9" id="KW-0805">Transcription regulation</keyword>
<dbReference type="InterPro" id="IPR013783">
    <property type="entry name" value="Ig-like_fold"/>
</dbReference>
<evidence type="ECO:0000313" key="17">
    <source>
        <dbReference type="Proteomes" id="UP000516764"/>
    </source>
</evidence>
<dbReference type="Pfam" id="PF00072">
    <property type="entry name" value="Response_reg"/>
    <property type="match status" value="1"/>
</dbReference>
<evidence type="ECO:0000259" key="14">
    <source>
        <dbReference type="PROSITE" id="PS50109"/>
    </source>
</evidence>
<dbReference type="InterPro" id="IPR036097">
    <property type="entry name" value="HisK_dim/P_sf"/>
</dbReference>
<dbReference type="EMBL" id="CP061813">
    <property type="protein sequence ID" value="QOD61820.1"/>
    <property type="molecule type" value="Genomic_DNA"/>
</dbReference>
<dbReference type="SUPFAM" id="SSF52172">
    <property type="entry name" value="CheY-like"/>
    <property type="match status" value="1"/>
</dbReference>
<dbReference type="InterPro" id="IPR004358">
    <property type="entry name" value="Sig_transdc_His_kin-like_C"/>
</dbReference>
<dbReference type="GO" id="GO:0005524">
    <property type="term" value="F:ATP binding"/>
    <property type="evidence" value="ECO:0007669"/>
    <property type="project" value="UniProtKB-KW"/>
</dbReference>
<dbReference type="PROSITE" id="PS50110">
    <property type="entry name" value="RESPONSE_REGULATORY"/>
    <property type="match status" value="1"/>
</dbReference>
<dbReference type="InterPro" id="IPR003661">
    <property type="entry name" value="HisK_dim/P_dom"/>
</dbReference>
<evidence type="ECO:0000256" key="4">
    <source>
        <dbReference type="ARBA" id="ARBA00022679"/>
    </source>
</evidence>
<dbReference type="Pfam" id="PF07494">
    <property type="entry name" value="Reg_prop"/>
    <property type="match status" value="1"/>
</dbReference>
<evidence type="ECO:0000256" key="5">
    <source>
        <dbReference type="ARBA" id="ARBA00022741"/>
    </source>
</evidence>
<keyword evidence="7" id="KW-0067">ATP-binding</keyword>
<dbReference type="SUPFAM" id="SSF101908">
    <property type="entry name" value="Putative isomerase YbhE"/>
    <property type="match status" value="1"/>
</dbReference>
<dbReference type="SUPFAM" id="SSF55874">
    <property type="entry name" value="ATPase domain of HSP90 chaperone/DNA topoisomerase II/histidine kinase"/>
    <property type="match status" value="1"/>
</dbReference>
<dbReference type="GO" id="GO:0003700">
    <property type="term" value="F:DNA-binding transcription factor activity"/>
    <property type="evidence" value="ECO:0007669"/>
    <property type="project" value="InterPro"/>
</dbReference>
<dbReference type="PRINTS" id="PR00344">
    <property type="entry name" value="BCTRLSENSOR"/>
</dbReference>
<keyword evidence="6" id="KW-0418">Kinase</keyword>
<dbReference type="Pfam" id="PF00512">
    <property type="entry name" value="HisKA"/>
    <property type="match status" value="1"/>
</dbReference>
<dbReference type="SUPFAM" id="SSF46689">
    <property type="entry name" value="Homeodomain-like"/>
    <property type="match status" value="1"/>
</dbReference>
<dbReference type="InterPro" id="IPR015943">
    <property type="entry name" value="WD40/YVTN_repeat-like_dom_sf"/>
</dbReference>
<dbReference type="InterPro" id="IPR036890">
    <property type="entry name" value="HATPase_C_sf"/>
</dbReference>
<dbReference type="SUPFAM" id="SSF47384">
    <property type="entry name" value="Homodimeric domain of signal transducing histidine kinase"/>
    <property type="match status" value="1"/>
</dbReference>
<dbReference type="RefSeq" id="WP_088352978.1">
    <property type="nucleotide sequence ID" value="NZ_CP061813.1"/>
</dbReference>
<dbReference type="Gene3D" id="1.10.287.130">
    <property type="match status" value="1"/>
</dbReference>
<dbReference type="SMART" id="SM00448">
    <property type="entry name" value="REC"/>
    <property type="match status" value="1"/>
</dbReference>
<dbReference type="SUPFAM" id="SSF63825">
    <property type="entry name" value="YWTD domain"/>
    <property type="match status" value="1"/>
</dbReference>
<sequence>MRKTVQILFLFLLICFEGNSQFLNYDIQDGLSFHIVDDVCEDDEGYVYAATSEGLNVFDGSKFKIYNQFNTNGFSNKISSVLPLEKGYVIIGSQDKGLFLFDKFKNIIIPLTLVTDILQKNLSISSLALSSDKKTIWVADKSGKLFSFKTSEIDSLKLAPYTVKATKVTEINTGISVIYPLEGFILIGGGQSEITRIATNSTKYIIDTPFEAEGATRVHSINSTNNSLFIGTNVGVYKFENNHTNSKQISKKPWTLAEIIIRTITSYNNFVWVGTEGNGLYKFSIDGGLIEHYINEKNKKNGLNSKYILCSFVDSNENLWLGTWLGGMHVLDLKKYNHSFVYDKDNENDLFSNIIWAIAKTSDGEIKLGTHGNGLTTYKYADKNYKSILSDIENKSISSLYWDADTSYLFIGTWGFGVKIYDTSKNKLVTNKFNFNKVKNNRIYSIARGPNNQIWIGTFKNGLFRYSEKKQELESIRLLKNMLPEDDNVDIRQILIDKNNKSLWVGSTKKGLFHVNMSNNGEINTVTHFEKFKNTNEKIQVDNLYKDKEGTIWILCRDGIGILKGKSNPQQLSILKGYVATGMITDNHKKLWVSTYKGLHKINSDTLVEQSFIKDYTFYDIFYDEEQDIILGGSNHGLLKVNPNFTKKTSNSPRILFSSLKILDQTIHPDKKIKNTNVLSKKLNYNDSIVLPHFAQTFSIGLNILPDNKINNYKLRYRLNGFESLWNEVDNIATTASYTNVPPGLYELEVQVANQENIWLPTARKLTITKAKPWWTSYWAFFAYILIFASIIYFIVTEINSRVQIKQELKIEKIKHEQDSELHEQKLAFFTNISHDLRTPLTLIIGPIEEIIENNQGDKIVQKKLKRVLKNSKMLMNLVNQILNFRKAETENLTLNTKQIELNCFIKNVYKQFHELSKTKKIDLELSLSEKNIILTADPDKLQSILFNLLSNAIKFTPKYGNINIETRLDEDHIIISVKDSGIGISNSDLKNIFTRFFRAKNNKAKGTGIGLALTKKYIDAHNGHIDVISQVDVGSEFTIYFPILNALNSNKNTPTFNTNEIENSIPFNKSNNKHKKPRILIVDDSEDIRDYLSEILQEDYKLYTAENAKDGLAITNKKIPDLIVSDVMMDGMDGIEMCGIIKSNINTSHIPIILLTAKNSIESKLDSFQKGADAYIEKPFNSKLLLLRIKKIIERRSLLKKKFLLSDNLESAEAPTSVDKEFLKKIISVIEENFTDSQFSVQHLTKKLNLSQDQLYRKIKSLTGLSINHFIRLVRLKKAAKLLVENKHTVSEIVYLVGFNNASYFTKCFKLEFGVLPSDYKEEIGISEVF</sequence>
<dbReference type="InterPro" id="IPR005467">
    <property type="entry name" value="His_kinase_dom"/>
</dbReference>
<dbReference type="OrthoDB" id="358279at2"/>
<keyword evidence="3 11" id="KW-0597">Phosphoprotein</keyword>
<organism evidence="16 17">
    <name type="scientific">Polaribacter haliotis</name>
    <dbReference type="NCBI Taxonomy" id="1888915"/>
    <lineage>
        <taxon>Bacteria</taxon>
        <taxon>Pseudomonadati</taxon>
        <taxon>Bacteroidota</taxon>
        <taxon>Flavobacteriia</taxon>
        <taxon>Flavobacteriales</taxon>
        <taxon>Flavobacteriaceae</taxon>
    </lineage>
</organism>
<dbReference type="InterPro" id="IPR009057">
    <property type="entry name" value="Homeodomain-like_sf"/>
</dbReference>
<dbReference type="Gene3D" id="3.40.50.2300">
    <property type="match status" value="1"/>
</dbReference>
<dbReference type="SMART" id="SM00388">
    <property type="entry name" value="HisKA"/>
    <property type="match status" value="1"/>
</dbReference>
<keyword evidence="10" id="KW-0804">Transcription</keyword>
<protein>
    <recommendedName>
        <fullName evidence="2">histidine kinase</fullName>
        <ecNumber evidence="2">2.7.13.3</ecNumber>
    </recommendedName>
</protein>
<gene>
    <name evidence="16" type="ORF">H9I45_05075</name>
</gene>
<dbReference type="PANTHER" id="PTHR43547">
    <property type="entry name" value="TWO-COMPONENT HISTIDINE KINASE"/>
    <property type="match status" value="1"/>
</dbReference>
<dbReference type="SUPFAM" id="SSF63829">
    <property type="entry name" value="Calcium-dependent phosphotriesterase"/>
    <property type="match status" value="1"/>
</dbReference>
<feature type="domain" description="Histidine kinase" evidence="14">
    <location>
        <begin position="832"/>
        <end position="1046"/>
    </location>
</feature>
<evidence type="ECO:0000256" key="11">
    <source>
        <dbReference type="PROSITE-ProRule" id="PRU00169"/>
    </source>
</evidence>
<dbReference type="InterPro" id="IPR011110">
    <property type="entry name" value="Reg_prop"/>
</dbReference>
<evidence type="ECO:0000259" key="13">
    <source>
        <dbReference type="PROSITE" id="PS01124"/>
    </source>
</evidence>
<evidence type="ECO:0000256" key="8">
    <source>
        <dbReference type="ARBA" id="ARBA00023012"/>
    </source>
</evidence>
<feature type="domain" description="Response regulatory" evidence="15">
    <location>
        <begin position="1079"/>
        <end position="1194"/>
    </location>
</feature>
<dbReference type="FunFam" id="1.10.287.130:FF:000034">
    <property type="entry name" value="Two-component system sensor histidine kinase/response regulator"/>
    <property type="match status" value="1"/>
</dbReference>
<dbReference type="SMART" id="SM00387">
    <property type="entry name" value="HATPase_c"/>
    <property type="match status" value="1"/>
</dbReference>
<dbReference type="PROSITE" id="PS01124">
    <property type="entry name" value="HTH_ARAC_FAMILY_2"/>
    <property type="match status" value="1"/>
</dbReference>
<dbReference type="InterPro" id="IPR011123">
    <property type="entry name" value="Y_Y_Y"/>
</dbReference>
<keyword evidence="17" id="KW-1185">Reference proteome</keyword>
<comment type="catalytic activity">
    <reaction evidence="1">
        <text>ATP + protein L-histidine = ADP + protein N-phospho-L-histidine.</text>
        <dbReference type="EC" id="2.7.13.3"/>
    </reaction>
</comment>
<evidence type="ECO:0000256" key="12">
    <source>
        <dbReference type="SAM" id="Phobius"/>
    </source>
</evidence>
<evidence type="ECO:0000256" key="7">
    <source>
        <dbReference type="ARBA" id="ARBA00022840"/>
    </source>
</evidence>
<dbReference type="InterPro" id="IPR011006">
    <property type="entry name" value="CheY-like_superfamily"/>
</dbReference>
<evidence type="ECO:0000256" key="1">
    <source>
        <dbReference type="ARBA" id="ARBA00000085"/>
    </source>
</evidence>
<keyword evidence="12" id="KW-0472">Membrane</keyword>
<accession>A0A7L8AIK5</accession>
<proteinExistence type="predicted"/>
<dbReference type="KEGG" id="phal:H9I45_05075"/>
<dbReference type="Pfam" id="PF07495">
    <property type="entry name" value="Y_Y_Y"/>
    <property type="match status" value="1"/>
</dbReference>
<name>A0A7L8AIK5_9FLAO</name>
<feature type="modified residue" description="4-aspartylphosphate" evidence="11">
    <location>
        <position position="1127"/>
    </location>
</feature>
<dbReference type="PROSITE" id="PS50109">
    <property type="entry name" value="HIS_KIN"/>
    <property type="match status" value="1"/>
</dbReference>
<keyword evidence="8" id="KW-0902">Two-component regulatory system</keyword>
<dbReference type="FunFam" id="1.10.10.60:FF:000284">
    <property type="entry name" value="Two-component system sensor histidine kinase/response regulator"/>
    <property type="match status" value="1"/>
</dbReference>
<dbReference type="GO" id="GO:0043565">
    <property type="term" value="F:sequence-specific DNA binding"/>
    <property type="evidence" value="ECO:0007669"/>
    <property type="project" value="InterPro"/>
</dbReference>
<evidence type="ECO:0000256" key="3">
    <source>
        <dbReference type="ARBA" id="ARBA00022553"/>
    </source>
</evidence>
<dbReference type="EC" id="2.7.13.3" evidence="2"/>
<keyword evidence="12" id="KW-0812">Transmembrane</keyword>
<dbReference type="FunFam" id="3.30.565.10:FF:000037">
    <property type="entry name" value="Hybrid sensor histidine kinase/response regulator"/>
    <property type="match status" value="1"/>
</dbReference>
<evidence type="ECO:0000256" key="10">
    <source>
        <dbReference type="ARBA" id="ARBA00023163"/>
    </source>
</evidence>